<comment type="function">
    <text evidence="1">NDH-1 shuttles electrons from NADH, via FMN and iron-sulfur (Fe-S) centers, to quinones in the respiratory chain. The immediate electron acceptor for the enzyme in this species is believed to be ubiquinone. Couples the redox reaction to proton translocation (for every two electrons transferred, four hydrogen ions are translocated across the cytoplasmic membrane), and thus conserves the redox energy in a proton gradient.</text>
</comment>
<evidence type="ECO:0000256" key="4">
    <source>
        <dbReference type="ARBA" id="ARBA00022448"/>
    </source>
</evidence>
<dbReference type="Gene3D" id="1.10.287.3510">
    <property type="match status" value="1"/>
</dbReference>
<evidence type="ECO:0000256" key="6">
    <source>
        <dbReference type="ARBA" id="ARBA00022719"/>
    </source>
</evidence>
<dbReference type="GO" id="GO:0048038">
    <property type="term" value="F:quinone binding"/>
    <property type="evidence" value="ECO:0007669"/>
    <property type="project" value="UniProtKB-KW"/>
</dbReference>
<dbReference type="GO" id="GO:0042773">
    <property type="term" value="P:ATP synthesis coupled electron transport"/>
    <property type="evidence" value="ECO:0007669"/>
    <property type="project" value="InterPro"/>
</dbReference>
<keyword evidence="7 10" id="KW-1278">Translocase</keyword>
<dbReference type="GO" id="GO:0005886">
    <property type="term" value="C:plasma membrane"/>
    <property type="evidence" value="ECO:0007669"/>
    <property type="project" value="UniProtKB-SubCell"/>
</dbReference>
<dbReference type="EMBL" id="DPVG01000074">
    <property type="protein sequence ID" value="HCK23553.1"/>
    <property type="molecule type" value="Genomic_DNA"/>
</dbReference>
<accession>A0A351M2V8</accession>
<evidence type="ECO:0000313" key="11">
    <source>
        <dbReference type="EMBL" id="HCK23553.1"/>
    </source>
</evidence>
<feature type="transmembrane region" description="Helical" evidence="10">
    <location>
        <begin position="6"/>
        <end position="24"/>
    </location>
</feature>
<evidence type="ECO:0000256" key="9">
    <source>
        <dbReference type="ARBA" id="ARBA00023136"/>
    </source>
</evidence>
<keyword evidence="8 10" id="KW-1133">Transmembrane helix</keyword>
<dbReference type="PANTHER" id="PTHR11434">
    <property type="entry name" value="NADH-UBIQUINONE OXIDOREDUCTASE SUBUNIT ND4L"/>
    <property type="match status" value="1"/>
</dbReference>
<dbReference type="Proteomes" id="UP000263098">
    <property type="component" value="Unassembled WGS sequence"/>
</dbReference>
<evidence type="ECO:0000256" key="1">
    <source>
        <dbReference type="ARBA" id="ARBA00002378"/>
    </source>
</evidence>
<gene>
    <name evidence="10" type="primary">nuoK</name>
    <name evidence="11" type="ORF">DHW31_01995</name>
</gene>
<dbReference type="InterPro" id="IPR001133">
    <property type="entry name" value="NADH_UbQ_OxRdtase_chain4L/K"/>
</dbReference>
<keyword evidence="10" id="KW-1003">Cell membrane</keyword>
<protein>
    <recommendedName>
        <fullName evidence="10">NADH-quinone oxidoreductase subunit K</fullName>
        <ecNumber evidence="10">7.1.1.-</ecNumber>
    </recommendedName>
    <alternativeName>
        <fullName evidence="10">NADH dehydrogenase I subunit K</fullName>
    </alternativeName>
    <alternativeName>
        <fullName evidence="10">NDH-1 subunit K</fullName>
    </alternativeName>
</protein>
<comment type="function">
    <text evidence="10">NDH-1 shuttles electrons from NADH, via FMN and iron-sulfur (Fe-S) centers, to quinones in the respiratory chain. The immediate electron acceptor for the enzyme in this species is believed to be a menaquinone. Couples the redox reaction to proton translocation (for every two electrons transferred, four hydrogen ions are translocated across the cytoplasmic membrane), and thus conserves the redox energy in a proton gradient.</text>
</comment>
<evidence type="ECO:0000256" key="3">
    <source>
        <dbReference type="ARBA" id="ARBA00010519"/>
    </source>
</evidence>
<evidence type="ECO:0000256" key="7">
    <source>
        <dbReference type="ARBA" id="ARBA00022967"/>
    </source>
</evidence>
<dbReference type="GO" id="GO:0030964">
    <property type="term" value="C:NADH dehydrogenase complex"/>
    <property type="evidence" value="ECO:0007669"/>
    <property type="project" value="TreeGrafter"/>
</dbReference>
<evidence type="ECO:0000256" key="10">
    <source>
        <dbReference type="HAMAP-Rule" id="MF_01456"/>
    </source>
</evidence>
<keyword evidence="10" id="KW-0520">NAD</keyword>
<dbReference type="AlphaFoldDB" id="A0A351M2V8"/>
<evidence type="ECO:0000256" key="2">
    <source>
        <dbReference type="ARBA" id="ARBA00004141"/>
    </source>
</evidence>
<comment type="subunit">
    <text evidence="10">NDH-1 is composed of 14 different subunits. Subunits NuoA, H, J, K, L, M, N constitute the membrane sector of the complex.</text>
</comment>
<evidence type="ECO:0000313" key="12">
    <source>
        <dbReference type="Proteomes" id="UP000263098"/>
    </source>
</evidence>
<comment type="caution">
    <text evidence="11">The sequence shown here is derived from an EMBL/GenBank/DDBJ whole genome shotgun (WGS) entry which is preliminary data.</text>
</comment>
<keyword evidence="5 10" id="KW-0812">Transmembrane</keyword>
<proteinExistence type="inferred from homology"/>
<reference evidence="11 12" key="1">
    <citation type="journal article" date="2018" name="Nat. Biotechnol.">
        <title>A standardized bacterial taxonomy based on genome phylogeny substantially revises the tree of life.</title>
        <authorList>
            <person name="Parks D.H."/>
            <person name="Chuvochina M."/>
            <person name="Waite D.W."/>
            <person name="Rinke C."/>
            <person name="Skarshewski A."/>
            <person name="Chaumeil P.A."/>
            <person name="Hugenholtz P."/>
        </authorList>
    </citation>
    <scope>NUCLEOTIDE SEQUENCE [LARGE SCALE GENOMIC DNA]</scope>
    <source>
        <strain evidence="11">UBA9667</strain>
    </source>
</reference>
<name>A0A351M2V8_9BACE</name>
<feature type="transmembrane region" description="Helical" evidence="10">
    <location>
        <begin position="31"/>
        <end position="50"/>
    </location>
</feature>
<comment type="subcellular location">
    <subcellularLocation>
        <location evidence="10">Cell membrane</location>
        <topology evidence="10">Multi-pass membrane protein</topology>
    </subcellularLocation>
    <subcellularLocation>
        <location evidence="2">Membrane</location>
        <topology evidence="2">Multi-pass membrane protein</topology>
    </subcellularLocation>
</comment>
<dbReference type="InterPro" id="IPR039428">
    <property type="entry name" value="NUOK/Mnh_C1-like"/>
</dbReference>
<comment type="similarity">
    <text evidence="3 10">Belongs to the complex I subunit 4L family.</text>
</comment>
<dbReference type="HAMAP" id="MF_01456">
    <property type="entry name" value="NDH1_NuoK"/>
    <property type="match status" value="1"/>
</dbReference>
<keyword evidence="4 10" id="KW-0813">Transport</keyword>
<keyword evidence="6 10" id="KW-0874">Quinone</keyword>
<dbReference type="EC" id="7.1.1.-" evidence="10"/>
<dbReference type="NCBIfam" id="NF004320">
    <property type="entry name" value="PRK05715.1-2"/>
    <property type="match status" value="1"/>
</dbReference>
<evidence type="ECO:0000256" key="8">
    <source>
        <dbReference type="ARBA" id="ARBA00022989"/>
    </source>
</evidence>
<keyword evidence="9 10" id="KW-0472">Membrane</keyword>
<dbReference type="RefSeq" id="WP_024995933.1">
    <property type="nucleotide sequence ID" value="NZ_CANRGK010000038.1"/>
</dbReference>
<organism evidence="11 12">
    <name type="scientific">Bacteroides graminisolvens</name>
    <dbReference type="NCBI Taxonomy" id="477666"/>
    <lineage>
        <taxon>Bacteria</taxon>
        <taxon>Pseudomonadati</taxon>
        <taxon>Bacteroidota</taxon>
        <taxon>Bacteroidia</taxon>
        <taxon>Bacteroidales</taxon>
        <taxon>Bacteroidaceae</taxon>
        <taxon>Bacteroides</taxon>
    </lineage>
</organism>
<comment type="catalytic activity">
    <reaction evidence="10">
        <text>a quinone + NADH + 5 H(+)(in) = a quinol + NAD(+) + 4 H(+)(out)</text>
        <dbReference type="Rhea" id="RHEA:57888"/>
        <dbReference type="ChEBI" id="CHEBI:15378"/>
        <dbReference type="ChEBI" id="CHEBI:24646"/>
        <dbReference type="ChEBI" id="CHEBI:57540"/>
        <dbReference type="ChEBI" id="CHEBI:57945"/>
        <dbReference type="ChEBI" id="CHEBI:132124"/>
    </reaction>
</comment>
<dbReference type="FunFam" id="1.10.287.3510:FF:000001">
    <property type="entry name" value="NADH-quinone oxidoreductase subunit K"/>
    <property type="match status" value="1"/>
</dbReference>
<evidence type="ECO:0000256" key="5">
    <source>
        <dbReference type="ARBA" id="ARBA00022692"/>
    </source>
</evidence>
<dbReference type="GO" id="GO:0050136">
    <property type="term" value="F:NADH dehydrogenase (quinone) (non-electrogenic) activity"/>
    <property type="evidence" value="ECO:0007669"/>
    <property type="project" value="UniProtKB-UniRule"/>
</dbReference>
<dbReference type="PANTHER" id="PTHR11434:SF16">
    <property type="entry name" value="NADH-UBIQUINONE OXIDOREDUCTASE CHAIN 4L"/>
    <property type="match status" value="1"/>
</dbReference>
<feature type="transmembrane region" description="Helical" evidence="10">
    <location>
        <begin position="62"/>
        <end position="87"/>
    </location>
</feature>
<sequence length="103" mass="11787">MSIHMEYYLIVSAIMFFAGIYGFFTRRNTLAILISIELILNATDINFAVFNRFLFPAGLEGHFFALFSIAISAAETAVAIAIMINIYRNIRNIQVKNLNEMKW</sequence>
<dbReference type="Pfam" id="PF00420">
    <property type="entry name" value="Oxidored_q2"/>
    <property type="match status" value="1"/>
</dbReference>